<dbReference type="Gene3D" id="3.30.70.980">
    <property type="match status" value="2"/>
</dbReference>
<dbReference type="NCBIfam" id="TIGR01033">
    <property type="entry name" value="YebC/PmpR family DNA-binding transcriptional regulator"/>
    <property type="match status" value="1"/>
</dbReference>
<dbReference type="HOGENOM" id="CLU_062974_2_2_7"/>
<dbReference type="FunFam" id="1.10.10.200:FF:000002">
    <property type="entry name" value="Probable transcriptional regulatory protein CLM62_37755"/>
    <property type="match status" value="1"/>
</dbReference>
<keyword evidence="10" id="KW-1185">Reference proteome</keyword>
<evidence type="ECO:0000256" key="4">
    <source>
        <dbReference type="ARBA" id="ARBA00023125"/>
    </source>
</evidence>
<name>C8X3N5_DESRD</name>
<dbReference type="InterPro" id="IPR049083">
    <property type="entry name" value="TACO1_YebC_N"/>
</dbReference>
<dbReference type="STRING" id="485915.Dret_1748"/>
<dbReference type="Gene3D" id="1.10.10.200">
    <property type="match status" value="1"/>
</dbReference>
<feature type="domain" description="TACO1/YebC-like N-terminal" evidence="8">
    <location>
        <begin position="5"/>
        <end position="76"/>
    </location>
</feature>
<dbReference type="RefSeq" id="WP_015752175.1">
    <property type="nucleotide sequence ID" value="NC_013223.1"/>
</dbReference>
<reference evidence="9 10" key="2">
    <citation type="journal article" date="2010" name="Stand. Genomic Sci.">
        <title>Complete genome sequence of Desulfohalobium retbaense type strain (HR(100)).</title>
        <authorList>
            <person name="Spring S."/>
            <person name="Nolan M."/>
            <person name="Lapidus A."/>
            <person name="Glavina Del Rio T."/>
            <person name="Copeland A."/>
            <person name="Tice H."/>
            <person name="Cheng J.F."/>
            <person name="Lucas S."/>
            <person name="Land M."/>
            <person name="Chen F."/>
            <person name="Bruce D."/>
            <person name="Goodwin L."/>
            <person name="Pitluck S."/>
            <person name="Ivanova N."/>
            <person name="Mavromatis K."/>
            <person name="Mikhailova N."/>
            <person name="Pati A."/>
            <person name="Chen A."/>
            <person name="Palaniappan K."/>
            <person name="Hauser L."/>
            <person name="Chang Y.J."/>
            <person name="Jeffries C.D."/>
            <person name="Munk C."/>
            <person name="Kiss H."/>
            <person name="Chain P."/>
            <person name="Han C."/>
            <person name="Brettin T."/>
            <person name="Detter J.C."/>
            <person name="Schuler E."/>
            <person name="Goker M."/>
            <person name="Rohde M."/>
            <person name="Bristow J."/>
            <person name="Eisen J.A."/>
            <person name="Markowitz V."/>
            <person name="Hugenholtz P."/>
            <person name="Kyrpides N.C."/>
            <person name="Klenk H.P."/>
        </authorList>
    </citation>
    <scope>NUCLEOTIDE SEQUENCE [LARGE SCALE GENOMIC DNA]</scope>
    <source>
        <strain evidence="9 10">DSM 5692</strain>
    </source>
</reference>
<evidence type="ECO:0000259" key="7">
    <source>
        <dbReference type="Pfam" id="PF01709"/>
    </source>
</evidence>
<dbReference type="InterPro" id="IPR026564">
    <property type="entry name" value="Transcrip_reg_TACO1-like_dom3"/>
</dbReference>
<evidence type="ECO:0000256" key="2">
    <source>
        <dbReference type="ARBA" id="ARBA00022490"/>
    </source>
</evidence>
<dbReference type="NCBIfam" id="NF009044">
    <property type="entry name" value="PRK12378.1"/>
    <property type="match status" value="1"/>
</dbReference>
<dbReference type="PANTHER" id="PTHR12532">
    <property type="entry name" value="TRANSLATIONAL ACTIVATOR OF CYTOCHROME C OXIDASE 1"/>
    <property type="match status" value="1"/>
</dbReference>
<dbReference type="InterPro" id="IPR029072">
    <property type="entry name" value="YebC-like"/>
</dbReference>
<dbReference type="eggNOG" id="COG0217">
    <property type="taxonomic scope" value="Bacteria"/>
</dbReference>
<dbReference type="GO" id="GO:0005829">
    <property type="term" value="C:cytosol"/>
    <property type="evidence" value="ECO:0007669"/>
    <property type="project" value="TreeGrafter"/>
</dbReference>
<evidence type="ECO:0000259" key="8">
    <source>
        <dbReference type="Pfam" id="PF20772"/>
    </source>
</evidence>
<dbReference type="SUPFAM" id="SSF75625">
    <property type="entry name" value="YebC-like"/>
    <property type="match status" value="1"/>
</dbReference>
<evidence type="ECO:0000256" key="5">
    <source>
        <dbReference type="ARBA" id="ARBA00023163"/>
    </source>
</evidence>
<dbReference type="OrthoDB" id="9781053at2"/>
<dbReference type="Pfam" id="PF01709">
    <property type="entry name" value="Transcrip_reg"/>
    <property type="match status" value="1"/>
</dbReference>
<accession>C8X3N5</accession>
<dbReference type="GO" id="GO:0003677">
    <property type="term" value="F:DNA binding"/>
    <property type="evidence" value="ECO:0007669"/>
    <property type="project" value="UniProtKB-UniRule"/>
</dbReference>
<keyword evidence="4 6" id="KW-0238">DNA-binding</keyword>
<keyword evidence="5 6" id="KW-0804">Transcription</keyword>
<dbReference type="AlphaFoldDB" id="C8X3N5"/>
<dbReference type="FunFam" id="3.30.70.980:FF:000002">
    <property type="entry name" value="Probable transcriptional regulatory protein YebC"/>
    <property type="match status" value="1"/>
</dbReference>
<dbReference type="InterPro" id="IPR048300">
    <property type="entry name" value="TACO1_YebC-like_2nd/3rd_dom"/>
</dbReference>
<dbReference type="KEGG" id="drt:Dret_1748"/>
<proteinExistence type="inferred from homology"/>
<sequence length="249" mass="27177">MAGHSKWANIKRRKGAQDAKRGKIFTRVTKEIMLAAKLGGGDLDGNSRLRAAVESAKSVNLPKDKIETAIKKGTGEIGAESIEEIMYEGYAPGGVAMLIEAATDNKNRTVAEIRHILSKGGGSLGESGCVAWMFDRRGILRFPKESYDEEQLLEVGLEAGADDVKDDGDTWEVRTEPEALSEVQEAYTSAGLEYTEADVTMVPQNTVPVDKETGAKVLKVYEALDDHDDVQRVYANFDLPDDLLEELAN</sequence>
<dbReference type="EMBL" id="CP001734">
    <property type="protein sequence ID" value="ACV69032.1"/>
    <property type="molecule type" value="Genomic_DNA"/>
</dbReference>
<evidence type="ECO:0000256" key="3">
    <source>
        <dbReference type="ARBA" id="ARBA00023015"/>
    </source>
</evidence>
<dbReference type="GO" id="GO:0006355">
    <property type="term" value="P:regulation of DNA-templated transcription"/>
    <property type="evidence" value="ECO:0007669"/>
    <property type="project" value="UniProtKB-UniRule"/>
</dbReference>
<gene>
    <name evidence="9" type="ordered locus">Dret_1748</name>
</gene>
<protein>
    <recommendedName>
        <fullName evidence="6">Probable transcriptional regulatory protein Dret_1748</fullName>
    </recommendedName>
</protein>
<dbReference type="InterPro" id="IPR017856">
    <property type="entry name" value="Integrase-like_N"/>
</dbReference>
<evidence type="ECO:0000256" key="6">
    <source>
        <dbReference type="HAMAP-Rule" id="MF_00693"/>
    </source>
</evidence>
<reference evidence="10" key="1">
    <citation type="submission" date="2009-09" db="EMBL/GenBank/DDBJ databases">
        <title>The complete chromosome of Desulfohalobium retbaense DSM 5692.</title>
        <authorList>
            <consortium name="US DOE Joint Genome Institute (JGI-PGF)"/>
            <person name="Lucas S."/>
            <person name="Copeland A."/>
            <person name="Lapidus A."/>
            <person name="Glavina del Rio T."/>
            <person name="Dalin E."/>
            <person name="Tice H."/>
            <person name="Bruce D."/>
            <person name="Goodwin L."/>
            <person name="Pitluck S."/>
            <person name="Kyrpides N."/>
            <person name="Mavromatis K."/>
            <person name="Ivanova N."/>
            <person name="Mikhailova N."/>
            <person name="Munk A.C."/>
            <person name="Brettin T."/>
            <person name="Detter J.C."/>
            <person name="Han C."/>
            <person name="Tapia R."/>
            <person name="Larimer F."/>
            <person name="Land M."/>
            <person name="Hauser L."/>
            <person name="Markowitz V."/>
            <person name="Cheng J.-F."/>
            <person name="Hugenholtz P."/>
            <person name="Woyke T."/>
            <person name="Wu D."/>
            <person name="Spring S."/>
            <person name="Klenk H.-P."/>
            <person name="Eisen J.A."/>
        </authorList>
    </citation>
    <scope>NUCLEOTIDE SEQUENCE [LARGE SCALE GENOMIC DNA]</scope>
    <source>
        <strain evidence="10">DSM 5692</strain>
    </source>
</reference>
<dbReference type="HAMAP" id="MF_00693">
    <property type="entry name" value="Transcrip_reg_TACO1"/>
    <property type="match status" value="1"/>
</dbReference>
<dbReference type="NCBIfam" id="NF001030">
    <property type="entry name" value="PRK00110.1"/>
    <property type="match status" value="1"/>
</dbReference>
<evidence type="ECO:0000256" key="1">
    <source>
        <dbReference type="ARBA" id="ARBA00008724"/>
    </source>
</evidence>
<dbReference type="Pfam" id="PF20772">
    <property type="entry name" value="TACO1_YebC_N"/>
    <property type="match status" value="1"/>
</dbReference>
<dbReference type="PANTHER" id="PTHR12532:SF6">
    <property type="entry name" value="TRANSCRIPTIONAL REGULATORY PROTEIN YEBC-RELATED"/>
    <property type="match status" value="1"/>
</dbReference>
<comment type="subcellular location">
    <subcellularLocation>
        <location evidence="6">Cytoplasm</location>
    </subcellularLocation>
</comment>
<evidence type="ECO:0000313" key="10">
    <source>
        <dbReference type="Proteomes" id="UP000001052"/>
    </source>
</evidence>
<feature type="domain" description="TACO1/YebC-like second and third" evidence="7">
    <location>
        <begin position="83"/>
        <end position="237"/>
    </location>
</feature>
<organism evidence="9 10">
    <name type="scientific">Desulfohalobium retbaense (strain ATCC 49708 / DSM 5692 / JCM 16813 / HR100)</name>
    <dbReference type="NCBI Taxonomy" id="485915"/>
    <lineage>
        <taxon>Bacteria</taxon>
        <taxon>Pseudomonadati</taxon>
        <taxon>Thermodesulfobacteriota</taxon>
        <taxon>Desulfovibrionia</taxon>
        <taxon>Desulfovibrionales</taxon>
        <taxon>Desulfohalobiaceae</taxon>
        <taxon>Desulfohalobium</taxon>
    </lineage>
</organism>
<evidence type="ECO:0000313" key="9">
    <source>
        <dbReference type="EMBL" id="ACV69032.1"/>
    </source>
</evidence>
<dbReference type="InterPro" id="IPR002876">
    <property type="entry name" value="Transcrip_reg_TACO1-like"/>
</dbReference>
<keyword evidence="2 6" id="KW-0963">Cytoplasm</keyword>
<dbReference type="Proteomes" id="UP000001052">
    <property type="component" value="Chromosome"/>
</dbReference>
<comment type="similarity">
    <text evidence="1 6">Belongs to the TACO1 family.</text>
</comment>
<keyword evidence="3 6" id="KW-0805">Transcription regulation</keyword>